<name>A0A182IRF2_ANOAO</name>
<sequence>MPDKTRRDAHKKTDELVEKPKQEILMPKDITPLVTSIMSRLSVNDDSAMHQVGFIVPAKGDEPEKFVTLNELIKEFKTFEDLVLVHEIVIDDDFRLTKAKNKDTIFQMIEQTMHNAFWDGMRQELEQTPPKKERAINLLMDIKKAFRALLAGNNDRALARIEGYLDESKVRQQIEDDDNAVVIYTNFIIGMMGMSCCKARDEEVAELTKKMDLVDRLRGIMETLENMQLDMANYVLGMARSELTKHSIVFERQNLRAAIGDQHAATLAWLKRSYEKNIRLVTVAHKREEKERTGSEDAAIAGPSSESFQPVINIQAILNAAYVELLDPNVTHPLPELLILDSQRIKQMQSQTLRLTICCAVASIARRGGLPTAGPNRKCAADKLMILAKDCTDVAQLKDVLESLWVLVKTMIAEFQEAVGNASEIPDEALLKTEVLKLADDDSRVYSVIKSKLLRYLEEVLEAQTSNQVMLPLIFGDYCLDVIKMGEKFKKIVQHNRAVYDDYYAEQINNF</sequence>
<dbReference type="PANTHER" id="PTHR12832">
    <property type="entry name" value="TESTIS-SPECIFIC PROTEIN PBS13 T-COMPLEX 11"/>
    <property type="match status" value="1"/>
</dbReference>
<evidence type="ECO:0000313" key="2">
    <source>
        <dbReference type="EnsemblMetazoa" id="AATE004062-PA.1"/>
    </source>
</evidence>
<dbReference type="VEuPathDB" id="VectorBase:AATE004062"/>
<reference evidence="2" key="1">
    <citation type="submission" date="2022-08" db="UniProtKB">
        <authorList>
            <consortium name="EnsemblMetazoa"/>
        </authorList>
    </citation>
    <scope>IDENTIFICATION</scope>
    <source>
        <strain evidence="2">EBRO</strain>
    </source>
</reference>
<dbReference type="EnsemblMetazoa" id="AATE004062-RA">
    <property type="protein sequence ID" value="AATE004062-PA.1"/>
    <property type="gene ID" value="AATE004062"/>
</dbReference>
<dbReference type="PANTHER" id="PTHR12832:SF11">
    <property type="entry name" value="LD23868P"/>
    <property type="match status" value="1"/>
</dbReference>
<dbReference type="InterPro" id="IPR008862">
    <property type="entry name" value="Tcp11"/>
</dbReference>
<organism evidence="2">
    <name type="scientific">Anopheles atroparvus</name>
    <name type="common">European mosquito</name>
    <dbReference type="NCBI Taxonomy" id="41427"/>
    <lineage>
        <taxon>Eukaryota</taxon>
        <taxon>Metazoa</taxon>
        <taxon>Ecdysozoa</taxon>
        <taxon>Arthropoda</taxon>
        <taxon>Hexapoda</taxon>
        <taxon>Insecta</taxon>
        <taxon>Pterygota</taxon>
        <taxon>Neoptera</taxon>
        <taxon>Endopterygota</taxon>
        <taxon>Diptera</taxon>
        <taxon>Nematocera</taxon>
        <taxon>Culicoidea</taxon>
        <taxon>Culicidae</taxon>
        <taxon>Anophelinae</taxon>
        <taxon>Anopheles</taxon>
    </lineage>
</organism>
<dbReference type="GO" id="GO:0007165">
    <property type="term" value="P:signal transduction"/>
    <property type="evidence" value="ECO:0007669"/>
    <property type="project" value="TreeGrafter"/>
</dbReference>
<proteinExistence type="inferred from homology"/>
<dbReference type="Pfam" id="PF05794">
    <property type="entry name" value="Tcp11"/>
    <property type="match status" value="1"/>
</dbReference>
<dbReference type="STRING" id="41427.A0A182IRF2"/>
<comment type="similarity">
    <text evidence="1">Belongs to the TCP11 family.</text>
</comment>
<evidence type="ECO:0000256" key="1">
    <source>
        <dbReference type="ARBA" id="ARBA00010954"/>
    </source>
</evidence>
<protein>
    <submittedName>
        <fullName evidence="2">Uncharacterized protein</fullName>
    </submittedName>
</protein>
<accession>A0A182IRF2</accession>
<dbReference type="AlphaFoldDB" id="A0A182IRF2"/>